<evidence type="ECO:0000313" key="1">
    <source>
        <dbReference type="EMBL" id="MBX61005.1"/>
    </source>
</evidence>
<sequence length="36" mass="4191">MKINIRETNSRNIYGCQNLHLLYGVLGHPIGIYFIE</sequence>
<organism evidence="1">
    <name type="scientific">Rhizophora mucronata</name>
    <name type="common">Asiatic mangrove</name>
    <dbReference type="NCBI Taxonomy" id="61149"/>
    <lineage>
        <taxon>Eukaryota</taxon>
        <taxon>Viridiplantae</taxon>
        <taxon>Streptophyta</taxon>
        <taxon>Embryophyta</taxon>
        <taxon>Tracheophyta</taxon>
        <taxon>Spermatophyta</taxon>
        <taxon>Magnoliopsida</taxon>
        <taxon>eudicotyledons</taxon>
        <taxon>Gunneridae</taxon>
        <taxon>Pentapetalae</taxon>
        <taxon>rosids</taxon>
        <taxon>fabids</taxon>
        <taxon>Malpighiales</taxon>
        <taxon>Rhizophoraceae</taxon>
        <taxon>Rhizophora</taxon>
    </lineage>
</organism>
<dbReference type="AlphaFoldDB" id="A0A2P2Q218"/>
<accession>A0A2P2Q218</accession>
<dbReference type="EMBL" id="GGEC01080521">
    <property type="protein sequence ID" value="MBX61005.1"/>
    <property type="molecule type" value="Transcribed_RNA"/>
</dbReference>
<proteinExistence type="predicted"/>
<reference evidence="1" key="1">
    <citation type="submission" date="2018-02" db="EMBL/GenBank/DDBJ databases">
        <title>Rhizophora mucronata_Transcriptome.</title>
        <authorList>
            <person name="Meera S.P."/>
            <person name="Sreeshan A."/>
            <person name="Augustine A."/>
        </authorList>
    </citation>
    <scope>NUCLEOTIDE SEQUENCE</scope>
    <source>
        <tissue evidence="1">Leaf</tissue>
    </source>
</reference>
<name>A0A2P2Q218_RHIMU</name>
<protein>
    <submittedName>
        <fullName evidence="1">Uncharacterized protein</fullName>
    </submittedName>
</protein>